<dbReference type="InterPro" id="IPR036426">
    <property type="entry name" value="Bulb-type_lectin_dom_sf"/>
</dbReference>
<dbReference type="EC" id="2.7.11.1" evidence="2"/>
<accession>A0A0A8Z441</accession>
<comment type="catalytic activity">
    <reaction evidence="4">
        <text>L-threonyl-[protein] + ATP = O-phospho-L-threonyl-[protein] + ADP + H(+)</text>
        <dbReference type="Rhea" id="RHEA:46608"/>
        <dbReference type="Rhea" id="RHEA-COMP:11060"/>
        <dbReference type="Rhea" id="RHEA-COMP:11605"/>
        <dbReference type="ChEBI" id="CHEBI:15378"/>
        <dbReference type="ChEBI" id="CHEBI:30013"/>
        <dbReference type="ChEBI" id="CHEBI:30616"/>
        <dbReference type="ChEBI" id="CHEBI:61977"/>
        <dbReference type="ChEBI" id="CHEBI:456216"/>
        <dbReference type="EC" id="2.7.11.1"/>
    </reaction>
</comment>
<evidence type="ECO:0000256" key="1">
    <source>
        <dbReference type="ARBA" id="ARBA00004479"/>
    </source>
</evidence>
<dbReference type="EMBL" id="GBRH01263771">
    <property type="protein sequence ID" value="JAD34124.1"/>
    <property type="molecule type" value="Transcribed_RNA"/>
</dbReference>
<reference evidence="6" key="2">
    <citation type="journal article" date="2015" name="Data Brief">
        <title>Shoot transcriptome of the giant reed, Arundo donax.</title>
        <authorList>
            <person name="Barrero R.A."/>
            <person name="Guerrero F.D."/>
            <person name="Moolhuijzen P."/>
            <person name="Goolsby J.A."/>
            <person name="Tidwell J."/>
            <person name="Bellgard S.E."/>
            <person name="Bellgard M.I."/>
        </authorList>
    </citation>
    <scope>NUCLEOTIDE SEQUENCE</scope>
    <source>
        <tissue evidence="6">Shoot tissue taken approximately 20 cm above the soil surface</tissue>
    </source>
</reference>
<evidence type="ECO:0000256" key="2">
    <source>
        <dbReference type="ARBA" id="ARBA00012513"/>
    </source>
</evidence>
<name>A0A0A8Z441_ARUDO</name>
<evidence type="ECO:0000256" key="4">
    <source>
        <dbReference type="ARBA" id="ARBA00047899"/>
    </source>
</evidence>
<organism evidence="6">
    <name type="scientific">Arundo donax</name>
    <name type="common">Giant reed</name>
    <name type="synonym">Donax arundinaceus</name>
    <dbReference type="NCBI Taxonomy" id="35708"/>
    <lineage>
        <taxon>Eukaryota</taxon>
        <taxon>Viridiplantae</taxon>
        <taxon>Streptophyta</taxon>
        <taxon>Embryophyta</taxon>
        <taxon>Tracheophyta</taxon>
        <taxon>Spermatophyta</taxon>
        <taxon>Magnoliopsida</taxon>
        <taxon>Liliopsida</taxon>
        <taxon>Poales</taxon>
        <taxon>Poaceae</taxon>
        <taxon>PACMAD clade</taxon>
        <taxon>Arundinoideae</taxon>
        <taxon>Arundineae</taxon>
        <taxon>Arundo</taxon>
    </lineage>
</organism>
<evidence type="ECO:0000313" key="6">
    <source>
        <dbReference type="EMBL" id="JAD34124.1"/>
    </source>
</evidence>
<dbReference type="GO" id="GO:0016020">
    <property type="term" value="C:membrane"/>
    <property type="evidence" value="ECO:0007669"/>
    <property type="project" value="UniProtKB-SubCell"/>
</dbReference>
<dbReference type="AlphaFoldDB" id="A0A0A8Z441"/>
<evidence type="ECO:0000256" key="5">
    <source>
        <dbReference type="ARBA" id="ARBA00048679"/>
    </source>
</evidence>
<keyword evidence="3" id="KW-0675">Receptor</keyword>
<dbReference type="GO" id="GO:0004674">
    <property type="term" value="F:protein serine/threonine kinase activity"/>
    <property type="evidence" value="ECO:0007669"/>
    <property type="project" value="UniProtKB-EC"/>
</dbReference>
<sequence>MLDTGNFVLYDLKQQVIWSTFGSPTDTLLPGQDLAPGSQLFSTLKCL</sequence>
<comment type="subcellular location">
    <subcellularLocation>
        <location evidence="1">Membrane</location>
        <topology evidence="1">Single-pass type I membrane protein</topology>
    </subcellularLocation>
</comment>
<evidence type="ECO:0000256" key="3">
    <source>
        <dbReference type="ARBA" id="ARBA00023170"/>
    </source>
</evidence>
<reference evidence="6" key="1">
    <citation type="submission" date="2014-09" db="EMBL/GenBank/DDBJ databases">
        <authorList>
            <person name="Magalhaes I.L.F."/>
            <person name="Oliveira U."/>
            <person name="Santos F.R."/>
            <person name="Vidigal T.H.D.A."/>
            <person name="Brescovit A.D."/>
            <person name="Santos A.J."/>
        </authorList>
    </citation>
    <scope>NUCLEOTIDE SEQUENCE</scope>
    <source>
        <tissue evidence="6">Shoot tissue taken approximately 20 cm above the soil surface</tissue>
    </source>
</reference>
<comment type="catalytic activity">
    <reaction evidence="5">
        <text>L-seryl-[protein] + ATP = O-phospho-L-seryl-[protein] + ADP + H(+)</text>
        <dbReference type="Rhea" id="RHEA:17989"/>
        <dbReference type="Rhea" id="RHEA-COMP:9863"/>
        <dbReference type="Rhea" id="RHEA-COMP:11604"/>
        <dbReference type="ChEBI" id="CHEBI:15378"/>
        <dbReference type="ChEBI" id="CHEBI:29999"/>
        <dbReference type="ChEBI" id="CHEBI:30616"/>
        <dbReference type="ChEBI" id="CHEBI:83421"/>
        <dbReference type="ChEBI" id="CHEBI:456216"/>
        <dbReference type="EC" id="2.7.11.1"/>
    </reaction>
</comment>
<protein>
    <recommendedName>
        <fullName evidence="2">non-specific serine/threonine protein kinase</fullName>
        <ecNumber evidence="2">2.7.11.1</ecNumber>
    </recommendedName>
</protein>
<dbReference type="SUPFAM" id="SSF51110">
    <property type="entry name" value="alpha-D-mannose-specific plant lectins"/>
    <property type="match status" value="1"/>
</dbReference>
<proteinExistence type="predicted"/>